<reference evidence="2 3" key="1">
    <citation type="submission" date="2023-03" db="EMBL/GenBank/DDBJ databases">
        <title>WGS of Gossypium arboreum.</title>
        <authorList>
            <person name="Yu D."/>
        </authorList>
    </citation>
    <scope>NUCLEOTIDE SEQUENCE [LARGE SCALE GENOMIC DNA]</scope>
    <source>
        <tissue evidence="2">Leaf</tissue>
    </source>
</reference>
<sequence>MSHPRNKLRDGFGFLEQWSIPSEPIYTHKKPLENEAVEEQFDHLKVGHSLVLESPITIINIFHLCLENQSLNGYEPTDIVVGVDPQVVHSTKKAWPYNTIDDLVFVLFGRKGSAQSYTSSQTSSNMDDNIIMERAQVAVIVVDVSVQPRSSSHNRPSEEEGSRNIDDSRGSRLVHHRRGKN</sequence>
<evidence type="ECO:0000313" key="3">
    <source>
        <dbReference type="Proteomes" id="UP001358586"/>
    </source>
</evidence>
<dbReference type="EMBL" id="JARKNE010000011">
    <property type="protein sequence ID" value="KAK5785244.1"/>
    <property type="molecule type" value="Genomic_DNA"/>
</dbReference>
<keyword evidence="3" id="KW-1185">Reference proteome</keyword>
<feature type="compositionally biased region" description="Basic and acidic residues" evidence="1">
    <location>
        <begin position="155"/>
        <end position="170"/>
    </location>
</feature>
<organism evidence="2 3">
    <name type="scientific">Gossypium arboreum</name>
    <name type="common">Tree cotton</name>
    <name type="synonym">Gossypium nanking</name>
    <dbReference type="NCBI Taxonomy" id="29729"/>
    <lineage>
        <taxon>Eukaryota</taxon>
        <taxon>Viridiplantae</taxon>
        <taxon>Streptophyta</taxon>
        <taxon>Embryophyta</taxon>
        <taxon>Tracheophyta</taxon>
        <taxon>Spermatophyta</taxon>
        <taxon>Magnoliopsida</taxon>
        <taxon>eudicotyledons</taxon>
        <taxon>Gunneridae</taxon>
        <taxon>Pentapetalae</taxon>
        <taxon>rosids</taxon>
        <taxon>malvids</taxon>
        <taxon>Malvales</taxon>
        <taxon>Malvaceae</taxon>
        <taxon>Malvoideae</taxon>
        <taxon>Gossypium</taxon>
    </lineage>
</organism>
<evidence type="ECO:0000313" key="2">
    <source>
        <dbReference type="EMBL" id="KAK5785244.1"/>
    </source>
</evidence>
<name>A0ABR0N3V7_GOSAR</name>
<proteinExistence type="predicted"/>
<dbReference type="Proteomes" id="UP001358586">
    <property type="component" value="Chromosome 11"/>
</dbReference>
<protein>
    <submittedName>
        <fullName evidence="2">Uncharacterized protein</fullName>
    </submittedName>
</protein>
<gene>
    <name evidence="2" type="ORF">PVK06_039811</name>
</gene>
<evidence type="ECO:0000256" key="1">
    <source>
        <dbReference type="SAM" id="MobiDB-lite"/>
    </source>
</evidence>
<feature type="compositionally biased region" description="Basic residues" evidence="1">
    <location>
        <begin position="172"/>
        <end position="181"/>
    </location>
</feature>
<comment type="caution">
    <text evidence="2">The sequence shown here is derived from an EMBL/GenBank/DDBJ whole genome shotgun (WGS) entry which is preliminary data.</text>
</comment>
<feature type="region of interest" description="Disordered" evidence="1">
    <location>
        <begin position="148"/>
        <end position="181"/>
    </location>
</feature>
<accession>A0ABR0N3V7</accession>